<dbReference type="GO" id="GO:0005634">
    <property type="term" value="C:nucleus"/>
    <property type="evidence" value="ECO:0007669"/>
    <property type="project" value="UniProtKB-SubCell"/>
</dbReference>
<dbReference type="PROSITE" id="PS51294">
    <property type="entry name" value="HTH_MYB"/>
    <property type="match status" value="1"/>
</dbReference>
<evidence type="ECO:0000313" key="10">
    <source>
        <dbReference type="Proteomes" id="UP000245207"/>
    </source>
</evidence>
<dbReference type="GO" id="GO:0003677">
    <property type="term" value="F:DNA binding"/>
    <property type="evidence" value="ECO:0007669"/>
    <property type="project" value="UniProtKB-KW"/>
</dbReference>
<comment type="caution">
    <text evidence="9">The sequence shown here is derived from an EMBL/GenBank/DDBJ whole genome shotgun (WGS) entry which is preliminary data.</text>
</comment>
<evidence type="ECO:0000256" key="4">
    <source>
        <dbReference type="ARBA" id="ARBA00023163"/>
    </source>
</evidence>
<evidence type="ECO:0000259" key="8">
    <source>
        <dbReference type="PROSITE" id="PS51294"/>
    </source>
</evidence>
<dbReference type="Proteomes" id="UP000245207">
    <property type="component" value="Unassembled WGS sequence"/>
</dbReference>
<feature type="transmembrane region" description="Helical" evidence="7">
    <location>
        <begin position="101"/>
        <end position="118"/>
    </location>
</feature>
<dbReference type="GO" id="GO:0005524">
    <property type="term" value="F:ATP binding"/>
    <property type="evidence" value="ECO:0007669"/>
    <property type="project" value="InterPro"/>
</dbReference>
<keyword evidence="4" id="KW-0804">Transcription</keyword>
<dbReference type="SUPFAM" id="SSF110942">
    <property type="entry name" value="HSP90 C-terminal domain"/>
    <property type="match status" value="1"/>
</dbReference>
<evidence type="ECO:0000256" key="7">
    <source>
        <dbReference type="SAM" id="Phobius"/>
    </source>
</evidence>
<keyword evidence="6" id="KW-0539">Nucleus</keyword>
<name>A0A2U1NZ94_ARTAN</name>
<gene>
    <name evidence="9" type="ORF">CTI12_AA211330</name>
</gene>
<evidence type="ECO:0000256" key="1">
    <source>
        <dbReference type="ARBA" id="ARBA00004123"/>
    </source>
</evidence>
<dbReference type="SUPFAM" id="SSF46689">
    <property type="entry name" value="Homeodomain-like"/>
    <property type="match status" value="1"/>
</dbReference>
<dbReference type="NCBIfam" id="TIGR01557">
    <property type="entry name" value="myb_SHAQKYF"/>
    <property type="match status" value="1"/>
</dbReference>
<keyword evidence="7" id="KW-0472">Membrane</keyword>
<proteinExistence type="inferred from homology"/>
<keyword evidence="7" id="KW-0812">Transmembrane</keyword>
<keyword evidence="7" id="KW-1133">Transmembrane helix</keyword>
<dbReference type="Gene3D" id="1.10.10.60">
    <property type="entry name" value="Homeodomain-like"/>
    <property type="match status" value="1"/>
</dbReference>
<evidence type="ECO:0000313" key="9">
    <source>
        <dbReference type="EMBL" id="PWA78811.1"/>
    </source>
</evidence>
<dbReference type="InterPro" id="IPR001404">
    <property type="entry name" value="Hsp90_fam"/>
</dbReference>
<evidence type="ECO:0000256" key="6">
    <source>
        <dbReference type="ARBA" id="ARBA00023242"/>
    </source>
</evidence>
<dbReference type="OrthoDB" id="1908613at2759"/>
<protein>
    <recommendedName>
        <fullName evidence="8">HTH myb-type domain-containing protein</fullName>
    </recommendedName>
</protein>
<keyword evidence="5" id="KW-0143">Chaperone</keyword>
<dbReference type="InterPro" id="IPR009057">
    <property type="entry name" value="Homeodomain-like_sf"/>
</dbReference>
<feature type="domain" description="HTH myb-type" evidence="8">
    <location>
        <begin position="170"/>
        <end position="229"/>
    </location>
</feature>
<dbReference type="AlphaFoldDB" id="A0A2U1NZ94"/>
<evidence type="ECO:0000256" key="2">
    <source>
        <dbReference type="ARBA" id="ARBA00008239"/>
    </source>
</evidence>
<reference evidence="9 10" key="1">
    <citation type="journal article" date="2018" name="Mol. Plant">
        <title>The genome of Artemisia annua provides insight into the evolution of Asteraceae family and artemisinin biosynthesis.</title>
        <authorList>
            <person name="Shen Q."/>
            <person name="Zhang L."/>
            <person name="Liao Z."/>
            <person name="Wang S."/>
            <person name="Yan T."/>
            <person name="Shi P."/>
            <person name="Liu M."/>
            <person name="Fu X."/>
            <person name="Pan Q."/>
            <person name="Wang Y."/>
            <person name="Lv Z."/>
            <person name="Lu X."/>
            <person name="Zhang F."/>
            <person name="Jiang W."/>
            <person name="Ma Y."/>
            <person name="Chen M."/>
            <person name="Hao X."/>
            <person name="Li L."/>
            <person name="Tang Y."/>
            <person name="Lv G."/>
            <person name="Zhou Y."/>
            <person name="Sun X."/>
            <person name="Brodelius P.E."/>
            <person name="Rose J.K.C."/>
            <person name="Tang K."/>
        </authorList>
    </citation>
    <scope>NUCLEOTIDE SEQUENCE [LARGE SCALE GENOMIC DNA]</scope>
    <source>
        <strain evidence="10">cv. Huhao1</strain>
        <tissue evidence="9">Leaf</tissue>
    </source>
</reference>
<sequence>MTKSVKAEEVIGIDMLTTQRDPDMIMGGGMMVDLRREEKQGSFKGKIQGSLQGDQGYSLRQVVKVIISDSVVDSPCCLVIGEYGWTTNMERIMKAQALRDSSMAGYMLIMAMSTWLLLRKLTFMQSARWRKSIKRRAIGFYLSHVSMIISSNPYSGQIGGLMSQPTLQQTYRKQRRYWSPELRRRFVNALQQLGGSKATPKQIRELMQVDGHTNNEVKGHLQPFFAGNCRNTVFITKDFRLVLLRELHRLSRMIIILKNSQILSQFLLTGRSFTAPQVVLQPPVATVWMTVKMRDPRTIAGKVIFTLQAKKLMYRYLHNLYGSILNRGDFKSISLISVVNKLYSPRTVAMDFVSELAVVSGASVKGLKGCNALNKDRDPKNPIEGIKESNLSSLLTSIGLNLSVMMAVSSFGCGDKGNSDEFTLGLQRALGYSILYLLGSQIFDLF</sequence>
<dbReference type="Pfam" id="PF00183">
    <property type="entry name" value="HSP90"/>
    <property type="match status" value="1"/>
</dbReference>
<dbReference type="Gene3D" id="1.20.120.790">
    <property type="entry name" value="Heat shock protein 90, C-terminal domain"/>
    <property type="match status" value="1"/>
</dbReference>
<dbReference type="STRING" id="35608.A0A2U1NZ94"/>
<dbReference type="GO" id="GO:0003700">
    <property type="term" value="F:DNA-binding transcription factor activity"/>
    <property type="evidence" value="ECO:0007669"/>
    <property type="project" value="InterPro"/>
</dbReference>
<dbReference type="PANTHER" id="PTHR31003">
    <property type="entry name" value="MYB FAMILY TRANSCRIPTION FACTOR"/>
    <property type="match status" value="1"/>
</dbReference>
<keyword evidence="3" id="KW-0805">Transcription regulation</keyword>
<dbReference type="GO" id="GO:0016887">
    <property type="term" value="F:ATP hydrolysis activity"/>
    <property type="evidence" value="ECO:0007669"/>
    <property type="project" value="InterPro"/>
</dbReference>
<dbReference type="InterPro" id="IPR037196">
    <property type="entry name" value="HSP90_C"/>
</dbReference>
<dbReference type="InterPro" id="IPR044787">
    <property type="entry name" value="HHO5-like"/>
</dbReference>
<evidence type="ECO:0000256" key="5">
    <source>
        <dbReference type="ARBA" id="ARBA00023186"/>
    </source>
</evidence>
<organism evidence="9 10">
    <name type="scientific">Artemisia annua</name>
    <name type="common">Sweet wormwood</name>
    <dbReference type="NCBI Taxonomy" id="35608"/>
    <lineage>
        <taxon>Eukaryota</taxon>
        <taxon>Viridiplantae</taxon>
        <taxon>Streptophyta</taxon>
        <taxon>Embryophyta</taxon>
        <taxon>Tracheophyta</taxon>
        <taxon>Spermatophyta</taxon>
        <taxon>Magnoliopsida</taxon>
        <taxon>eudicotyledons</taxon>
        <taxon>Gunneridae</taxon>
        <taxon>Pentapetalae</taxon>
        <taxon>asterids</taxon>
        <taxon>campanulids</taxon>
        <taxon>Asterales</taxon>
        <taxon>Asteraceae</taxon>
        <taxon>Asteroideae</taxon>
        <taxon>Anthemideae</taxon>
        <taxon>Artemisiinae</taxon>
        <taxon>Artemisia</taxon>
    </lineage>
</organism>
<dbReference type="InterPro" id="IPR017930">
    <property type="entry name" value="Myb_dom"/>
</dbReference>
<evidence type="ECO:0000256" key="3">
    <source>
        <dbReference type="ARBA" id="ARBA00023015"/>
    </source>
</evidence>
<keyword evidence="10" id="KW-1185">Reference proteome</keyword>
<comment type="subcellular location">
    <subcellularLocation>
        <location evidence="1">Nucleus</location>
    </subcellularLocation>
</comment>
<dbReference type="PANTHER" id="PTHR31003:SF3">
    <property type="entry name" value="HOMEODOMAIN-LIKE SUPERFAMILY PROTEIN-RELATED"/>
    <property type="match status" value="1"/>
</dbReference>
<dbReference type="InterPro" id="IPR006447">
    <property type="entry name" value="Myb_dom_plants"/>
</dbReference>
<dbReference type="GO" id="GO:0051082">
    <property type="term" value="F:unfolded protein binding"/>
    <property type="evidence" value="ECO:0007669"/>
    <property type="project" value="InterPro"/>
</dbReference>
<comment type="similarity">
    <text evidence="2">Belongs to the heat shock protein 90 family.</text>
</comment>
<accession>A0A2U1NZ94</accession>
<dbReference type="GO" id="GO:0140662">
    <property type="term" value="F:ATP-dependent protein folding chaperone"/>
    <property type="evidence" value="ECO:0007669"/>
    <property type="project" value="InterPro"/>
</dbReference>
<dbReference type="EMBL" id="PKPP01001939">
    <property type="protein sequence ID" value="PWA78811.1"/>
    <property type="molecule type" value="Genomic_DNA"/>
</dbReference>